<evidence type="ECO:0000313" key="3">
    <source>
        <dbReference type="EMBL" id="CAF1018680.1"/>
    </source>
</evidence>
<comment type="caution">
    <text evidence="3">The sequence shown here is derived from an EMBL/GenBank/DDBJ whole genome shotgun (WGS) entry which is preliminary data.</text>
</comment>
<dbReference type="Proteomes" id="UP000663882">
    <property type="component" value="Unassembled WGS sequence"/>
</dbReference>
<evidence type="ECO:0000256" key="1">
    <source>
        <dbReference type="SAM" id="MobiDB-lite"/>
    </source>
</evidence>
<sequence length="369" mass="43037">MQTFIFIFNIILLIFILRVESTYHVYTYDNGVGDDEHCCFVRLGSNFCLAKPLTRSLLQANQECQRLGINGKNKNDLNKIVRRLNVEKSDKIGNKIVIQLKTPLDKNILKNDLLCLSSTNNNNINLEKCFIEVADDQQQKKKRKDRLGKQGGNKTVDAIVVEVKPEKESGIQLIQVSEPIQTHEKLGLTFQQVYELNLTDFRPTTNQQRLCWSWFRQHTKKLCNHPKYFQKTCISLNSKREKCLHRLFYKKINDNENESYTKNVITIGSKLYCEDINKQAKFLGYHRQSEICFQTHTQISIRHKFTDFVSLSDKNKNKHVLQFIANDTKLSNDFEQDCRDKTTLSEIRKSLEKQPEKPIKSDDKPAEQA</sequence>
<feature type="region of interest" description="Disordered" evidence="1">
    <location>
        <begin position="345"/>
        <end position="369"/>
    </location>
</feature>
<dbReference type="AlphaFoldDB" id="A0A814I5T6"/>
<accession>A0A814I5T6</accession>
<dbReference type="OrthoDB" id="10006765at2759"/>
<keyword evidence="2" id="KW-0732">Signal</keyword>
<evidence type="ECO:0000313" key="5">
    <source>
        <dbReference type="Proteomes" id="UP000663882"/>
    </source>
</evidence>
<feature type="signal peptide" evidence="2">
    <location>
        <begin position="1"/>
        <end position="21"/>
    </location>
</feature>
<protein>
    <submittedName>
        <fullName evidence="3">Uncharacterized protein</fullName>
    </submittedName>
</protein>
<proteinExistence type="predicted"/>
<dbReference type="EMBL" id="CAJOAX010001127">
    <property type="protein sequence ID" value="CAF3688260.1"/>
    <property type="molecule type" value="Genomic_DNA"/>
</dbReference>
<dbReference type="Proteomes" id="UP000663823">
    <property type="component" value="Unassembled WGS sequence"/>
</dbReference>
<reference evidence="3" key="1">
    <citation type="submission" date="2021-02" db="EMBL/GenBank/DDBJ databases">
        <authorList>
            <person name="Nowell W R."/>
        </authorList>
    </citation>
    <scope>NUCLEOTIDE SEQUENCE</scope>
</reference>
<organism evidence="3 5">
    <name type="scientific">Rotaria sordida</name>
    <dbReference type="NCBI Taxonomy" id="392033"/>
    <lineage>
        <taxon>Eukaryota</taxon>
        <taxon>Metazoa</taxon>
        <taxon>Spiralia</taxon>
        <taxon>Gnathifera</taxon>
        <taxon>Rotifera</taxon>
        <taxon>Eurotatoria</taxon>
        <taxon>Bdelloidea</taxon>
        <taxon>Philodinida</taxon>
        <taxon>Philodinidae</taxon>
        <taxon>Rotaria</taxon>
    </lineage>
</organism>
<feature type="chain" id="PRO_5036410258" evidence="2">
    <location>
        <begin position="22"/>
        <end position="369"/>
    </location>
</feature>
<name>A0A814I5T6_9BILA</name>
<evidence type="ECO:0000256" key="2">
    <source>
        <dbReference type="SAM" id="SignalP"/>
    </source>
</evidence>
<evidence type="ECO:0000313" key="4">
    <source>
        <dbReference type="EMBL" id="CAF3688260.1"/>
    </source>
</evidence>
<gene>
    <name evidence="4" type="ORF">OTI717_LOCUS11699</name>
    <name evidence="3" type="ORF">RFH988_LOCUS15084</name>
</gene>
<dbReference type="EMBL" id="CAJNOO010000721">
    <property type="protein sequence ID" value="CAF1018680.1"/>
    <property type="molecule type" value="Genomic_DNA"/>
</dbReference>